<reference evidence="1" key="1">
    <citation type="submission" date="2020-07" db="EMBL/GenBank/DDBJ databases">
        <title>Multicomponent nature underlies the extraordinary mechanical properties of spider dragline silk.</title>
        <authorList>
            <person name="Kono N."/>
            <person name="Nakamura H."/>
            <person name="Mori M."/>
            <person name="Yoshida Y."/>
            <person name="Ohtoshi R."/>
            <person name="Malay A.D."/>
            <person name="Moran D.A.P."/>
            <person name="Tomita M."/>
            <person name="Numata K."/>
            <person name="Arakawa K."/>
        </authorList>
    </citation>
    <scope>NUCLEOTIDE SEQUENCE</scope>
</reference>
<keyword evidence="2" id="KW-1185">Reference proteome</keyword>
<organism evidence="1 2">
    <name type="scientific">Trichonephila clavata</name>
    <name type="common">Joro spider</name>
    <name type="synonym">Nephila clavata</name>
    <dbReference type="NCBI Taxonomy" id="2740835"/>
    <lineage>
        <taxon>Eukaryota</taxon>
        <taxon>Metazoa</taxon>
        <taxon>Ecdysozoa</taxon>
        <taxon>Arthropoda</taxon>
        <taxon>Chelicerata</taxon>
        <taxon>Arachnida</taxon>
        <taxon>Araneae</taxon>
        <taxon>Araneomorphae</taxon>
        <taxon>Entelegynae</taxon>
        <taxon>Araneoidea</taxon>
        <taxon>Nephilidae</taxon>
        <taxon>Trichonephila</taxon>
    </lineage>
</organism>
<evidence type="ECO:0000313" key="2">
    <source>
        <dbReference type="Proteomes" id="UP000887116"/>
    </source>
</evidence>
<protein>
    <submittedName>
        <fullName evidence="1">Uncharacterized protein</fullName>
    </submittedName>
</protein>
<sequence>MRGSFEQTIKFAQNFRLMVWEQQFTTSLPPVAGITCSKTVAPGNHRSFPPTFMSVYEEHGSRLKRNNEKT</sequence>
<proteinExistence type="predicted"/>
<comment type="caution">
    <text evidence="1">The sequence shown here is derived from an EMBL/GenBank/DDBJ whole genome shotgun (WGS) entry which is preliminary data.</text>
</comment>
<name>A0A8X6HTM8_TRICU</name>
<gene>
    <name evidence="1" type="ORF">TNCT_712981</name>
</gene>
<dbReference type="Proteomes" id="UP000887116">
    <property type="component" value="Unassembled WGS sequence"/>
</dbReference>
<dbReference type="EMBL" id="BMAO01029998">
    <property type="protein sequence ID" value="GFQ65010.1"/>
    <property type="molecule type" value="Genomic_DNA"/>
</dbReference>
<dbReference type="AlphaFoldDB" id="A0A8X6HTM8"/>
<accession>A0A8X6HTM8</accession>
<evidence type="ECO:0000313" key="1">
    <source>
        <dbReference type="EMBL" id="GFQ65010.1"/>
    </source>
</evidence>